<dbReference type="InterPro" id="IPR012993">
    <property type="entry name" value="UME"/>
</dbReference>
<gene>
    <name evidence="24" type="ORF">T310_3965</name>
</gene>
<dbReference type="InterPro" id="IPR036940">
    <property type="entry name" value="PI3/4_kinase_cat_sf"/>
</dbReference>
<dbReference type="Pfam" id="PF25385">
    <property type="entry name" value="HEAT_MEC1_N"/>
    <property type="match status" value="1"/>
</dbReference>
<dbReference type="OrthoDB" id="381190at2759"/>
<dbReference type="InterPro" id="IPR056802">
    <property type="entry name" value="ATR-like_M-HEAT"/>
</dbReference>
<keyword evidence="13" id="KW-0234">DNA repair</keyword>
<evidence type="ECO:0000256" key="13">
    <source>
        <dbReference type="ARBA" id="ARBA00023204"/>
    </source>
</evidence>
<dbReference type="PANTHER" id="PTHR11139">
    <property type="entry name" value="ATAXIA TELANGIECTASIA MUTATED ATM -RELATED"/>
    <property type="match status" value="1"/>
</dbReference>
<dbReference type="PANTHER" id="PTHR11139:SF125">
    <property type="entry name" value="SERINE_THREONINE-PROTEIN KINASE MEC1"/>
    <property type="match status" value="1"/>
</dbReference>
<dbReference type="Pfam" id="PF02260">
    <property type="entry name" value="FATC"/>
    <property type="match status" value="1"/>
</dbReference>
<evidence type="ECO:0000256" key="10">
    <source>
        <dbReference type="ARBA" id="ARBA00022777"/>
    </source>
</evidence>
<dbReference type="Pfam" id="PF08064">
    <property type="entry name" value="UME"/>
    <property type="match status" value="1"/>
</dbReference>
<feature type="region of interest" description="Disordered" evidence="20">
    <location>
        <begin position="1"/>
        <end position="23"/>
    </location>
</feature>
<keyword evidence="8" id="KW-0547">Nucleotide-binding</keyword>
<dbReference type="GO" id="GO:0005634">
    <property type="term" value="C:nucleus"/>
    <property type="evidence" value="ECO:0007669"/>
    <property type="project" value="UniProtKB-SubCell"/>
</dbReference>
<dbReference type="InterPro" id="IPR058681">
    <property type="entry name" value="HEAT_MEC1_N"/>
</dbReference>
<evidence type="ECO:0000256" key="3">
    <source>
        <dbReference type="ARBA" id="ARBA00011370"/>
    </source>
</evidence>
<dbReference type="InterPro" id="IPR057564">
    <property type="entry name" value="HEAT_ATR"/>
</dbReference>
<dbReference type="GO" id="GO:0000077">
    <property type="term" value="P:DNA damage checkpoint signaling"/>
    <property type="evidence" value="ECO:0007669"/>
    <property type="project" value="TreeGrafter"/>
</dbReference>
<evidence type="ECO:0000313" key="24">
    <source>
        <dbReference type="EMBL" id="KKA22075.1"/>
    </source>
</evidence>
<keyword evidence="12" id="KW-0156">Chromatin regulator</keyword>
<dbReference type="EC" id="2.7.11.1" evidence="4"/>
<comment type="similarity">
    <text evidence="2">Belongs to the PI3/PI4-kinase family. ATM subfamily.</text>
</comment>
<dbReference type="GO" id="GO:0004674">
    <property type="term" value="F:protein serine/threonine kinase activity"/>
    <property type="evidence" value="ECO:0007669"/>
    <property type="project" value="UniProtKB-KW"/>
</dbReference>
<feature type="compositionally biased region" description="Polar residues" evidence="20">
    <location>
        <begin position="14"/>
        <end position="23"/>
    </location>
</feature>
<evidence type="ECO:0000313" key="25">
    <source>
        <dbReference type="Proteomes" id="UP000053958"/>
    </source>
</evidence>
<evidence type="ECO:0000256" key="14">
    <source>
        <dbReference type="ARBA" id="ARBA00023242"/>
    </source>
</evidence>
<evidence type="ECO:0000256" key="8">
    <source>
        <dbReference type="ARBA" id="ARBA00022741"/>
    </source>
</evidence>
<evidence type="ECO:0000256" key="9">
    <source>
        <dbReference type="ARBA" id="ARBA00022763"/>
    </source>
</evidence>
<dbReference type="InterPro" id="IPR003152">
    <property type="entry name" value="FATC_dom"/>
</dbReference>
<dbReference type="GeneID" id="25316314"/>
<dbReference type="EMBL" id="LASV01000160">
    <property type="protein sequence ID" value="KKA22075.1"/>
    <property type="molecule type" value="Genomic_DNA"/>
</dbReference>
<dbReference type="SMART" id="SM01343">
    <property type="entry name" value="FATC"/>
    <property type="match status" value="1"/>
</dbReference>
<comment type="function">
    <text evidence="16">Serine/threonine protein kinase which activates checkpoint signaling upon genotoxic stresses such as ionizing radiation (IR), ultraviolet light (UV), or DNA replication stalling, thereby acting as a DNA damage sensor. Recognizes the substrate consensus sequence [ST]-Q. Phosphorylates histone H2A to form H2AS128ph (gamma-H2A) at sites of DNA damage, involved in the regulation of DNA damage response mechanism. Required for the control of telomere length and genome stability.</text>
</comment>
<name>A0A0F4YVE1_RASE3</name>
<accession>A0A0F4YVE1</accession>
<evidence type="ECO:0000256" key="16">
    <source>
        <dbReference type="ARBA" id="ARBA00025079"/>
    </source>
</evidence>
<comment type="caution">
    <text evidence="24">The sequence shown here is derived from an EMBL/GenBank/DDBJ whole genome shotgun (WGS) entry which is preliminary data.</text>
</comment>
<dbReference type="SMART" id="SM00802">
    <property type="entry name" value="UME"/>
    <property type="match status" value="1"/>
</dbReference>
<evidence type="ECO:0000256" key="4">
    <source>
        <dbReference type="ARBA" id="ARBA00012513"/>
    </source>
</evidence>
<sequence>MAARDGSRSRNPGAGSSKSEPTSSIFNAQFQPRLSSEAHGTFSQLRKLIEGRHSTQLRLGDSVKNVHTLICLSLKVGLENEAKKDIIETDKERHILDCLDVIQMVIETACQALVEKLDPELLEQDIHVPLYAWLIIQLIDLNSKSRLRSVEEKIHSLLSSIVRCQHEVSHLCYSRYYFSAFLGALATDILASLETLDLPDLGESNIVVPGPGGSLVTDLDRLGLPRDLFRNKLRLGLFPQATFSLLQLLHSMMPKFMNSSQSFPTSAIQQDLAWILNLYQRLWRVILRWIRAFGASFHQTMVEIVVQFLTCIQRCTENSSAITRMISLDAKASSIWLQSLADIFSIQTFCQDSVIQLTLTQCLENVLEFVRRSPALPGGKENQTNVRDYLDFEPENRARKRIRLSRSQIDSCGTSLFQKLVNKACKLIGNETPMDLHGLSGSVLTIGKIPCAAVGLLSESYSDNDEEIETFHCRICDAGRADSDLVLPWHSPKFDEIRQTLWDLMPTLARTSTLRIASMLTIRRLLNHEPEYGRLSIKSSAFGEVCLHSLKSSSRELRLVSGNILPCFVRRCVDLELRRRNFVIIFECLKNLSEKKDVPYQETCIITLCRLAEVSGDEELNIILLRLLEYFGHTNPYVCAVAYTELAKLAQLLSTTPASLLRPFWRSLSITVVKNLQTRPHMAEQLCDLLGMGVDDLLRLTEVHILPYLVLTRKRDIIARIGASYQTAKSPFELCTEKNNLASILAFLLSQPSSDPEGMILSLFADVDPEFQNRSLAAFLRTEPILIARDLLKYLGDAGEDKESRIHRALHLLASYVPRKSAPGPATSKHPNVLGNFIEEHILGIITEFADAINDAQVRLPIMEKKRNILAIGEMIKIARGHINSALPQICACLRSALDIEELCDHAFGAWCILITSLDEEEVVPLIDQTFAIIIRYWQNFQDGGKQGAITLVDHILRNHSRLVRDIFNTMPSLSSIPGMAQFEKQIGELKGQMDVRNHFIAFSRRCQSENAAVVEQALKELVPFIRENEDFLHESALNEQPDSVVALLTRSLLDCCVKFKGSSDTITILSAQCLGLVGCPDPNRVESVREKKDILVLSNFSRKDEIFDFVLFFLQHVLVEAFLSASNTRAQGFLAYAMQALMKASKIDPSITIPSRNIELNERHCRWQALPETVRNILTPFLTSKYTVTVGAIKTNCSYPLFSPTMSHGEWLRRFVLDLLQKGTNENVRAIFAICSRIIRGQDISISSFLLPFAVLNVAVDGTEVQQREVRDEMTRVLSHPLPDNNTRMRENIIFCSESIFSVLDYLSRWLQGKKKQNATVTNHVSGSRVHKDTTLDTSSAQIKSVEQLLSSIPPEVISRRAVECKSFSRALFHWEQYIRQCKSRLDKQNHAELEPLYQRLQDIYTQIDEPDGIEGISAHLHVLNIDQQVLEHRKTGRWVAAQSWYELQLETDPENSDAQWNLLTCLKESGQQGSYPNGKHLSLVFMLTSTDALLNQFEVFRQTEAPLSKLLPLAVEASIMTGKWSKLSEYLQMCSQENTGDFNIGIGSALDALRHNNKAAFQEIINNLRHTTAKSLTANSVTSLQSCHGSLLQLHALAEVEAIANAGLEGYPSRSKVLDTLDRRLDVIGVYIPEKQYLLGLRRAAMELSNGFSESDIAAAWLMSARLSRKNDCTGQAYHYVLHAAQLKDKSATIEHARLLWKDGHHRKAIQTLKGAIAANAFVSHDYAPMETDSVSITSNREQHQNMLAATAHLLLAKWTDRAGQTQSDVIVQRYREAIKLHTRWEKAHYYLGKHYNKILESEKAKPLGKEAQIYLSGEASKLVIDNYLRSLAHGNKYVFQTLPKVLTLWLEHASVVDQPFDPKRGDNVEFQKHSMAQRKKSLDDMHSQLKKYLNRMPAALLFTILNQVVARICHANHTVYDLLTRIVVKTVSAFPQQGLWTVLALVKSSSKERASRGITCLQKITEATKKSKTEASAADMRSMINQGQKFSEELLRLCVARVEEKVSKISLARHLGFNHKVAPCRMVIPFQTMLTPSLPATHDSDYLKSFRAFPRDAVTIESELQKGGKKRNVQRRVELTLSAVLDDAQVLSSLQKPRKISIRGSDGKVYNLLCKPKDDLRKDQRLMEFNNMINRFLKKDVESTKRRLYIKTYAVTPLNEECGLIEWVDNLRTLREIVIRLLRERGIVPNYNEIKHYLNEACSDISKLPLFTTKVLARLGDRHGENILFEEGSGGILHVDFNCLFDKGLTFDKPELVPFRLTHNMIDAFGAYGYNELGPFRRTCEITLSLLRQNEDALMTILETFLYDPTTDFIGKKPGNIKRRTHVNVPETPEGVLECVRNKLRGLLPGESVPLSVDGHVDELIMQATDKKNLAAMYIGWCAFF</sequence>
<comment type="subunit">
    <text evidence="3">Associates with DNA double-strand breaks.</text>
</comment>
<keyword evidence="11" id="KW-0067">ATP-binding</keyword>
<dbReference type="SMART" id="SM00146">
    <property type="entry name" value="PI3Kc"/>
    <property type="match status" value="1"/>
</dbReference>
<organism evidence="24 25">
    <name type="scientific">Rasamsonia emersonii (strain ATCC 16479 / CBS 393.64 / IMI 116815)</name>
    <dbReference type="NCBI Taxonomy" id="1408163"/>
    <lineage>
        <taxon>Eukaryota</taxon>
        <taxon>Fungi</taxon>
        <taxon>Dikarya</taxon>
        <taxon>Ascomycota</taxon>
        <taxon>Pezizomycotina</taxon>
        <taxon>Eurotiomycetes</taxon>
        <taxon>Eurotiomycetidae</taxon>
        <taxon>Eurotiales</taxon>
        <taxon>Trichocomaceae</taxon>
        <taxon>Rasamsonia</taxon>
    </lineage>
</organism>
<evidence type="ECO:0000256" key="15">
    <source>
        <dbReference type="ARBA" id="ARBA00023254"/>
    </source>
</evidence>
<dbReference type="InterPro" id="IPR050517">
    <property type="entry name" value="DDR_Repair_Kinase"/>
</dbReference>
<dbReference type="SUPFAM" id="SSF56112">
    <property type="entry name" value="Protein kinase-like (PK-like)"/>
    <property type="match status" value="1"/>
</dbReference>
<dbReference type="GO" id="GO:0005694">
    <property type="term" value="C:chromosome"/>
    <property type="evidence" value="ECO:0007669"/>
    <property type="project" value="TreeGrafter"/>
</dbReference>
<evidence type="ECO:0000256" key="18">
    <source>
        <dbReference type="ARBA" id="ARBA00030459"/>
    </source>
</evidence>
<proteinExistence type="inferred from homology"/>
<dbReference type="GO" id="GO:0005524">
    <property type="term" value="F:ATP binding"/>
    <property type="evidence" value="ECO:0007669"/>
    <property type="project" value="UniProtKB-KW"/>
</dbReference>
<dbReference type="InterPro" id="IPR014009">
    <property type="entry name" value="PIK_FAT"/>
</dbReference>
<dbReference type="Pfam" id="PF25030">
    <property type="entry name" value="M-HEAT_ATR"/>
    <property type="match status" value="1"/>
</dbReference>
<evidence type="ECO:0000259" key="23">
    <source>
        <dbReference type="PROSITE" id="PS51190"/>
    </source>
</evidence>
<dbReference type="GO" id="GO:0006281">
    <property type="term" value="P:DNA repair"/>
    <property type="evidence" value="ECO:0007669"/>
    <property type="project" value="UniProtKB-KW"/>
</dbReference>
<dbReference type="GO" id="GO:0000723">
    <property type="term" value="P:telomere maintenance"/>
    <property type="evidence" value="ECO:0007669"/>
    <property type="project" value="TreeGrafter"/>
</dbReference>
<keyword evidence="10 24" id="KW-0418">Kinase</keyword>
<dbReference type="Gene3D" id="1.25.10.10">
    <property type="entry name" value="Leucine-rich Repeat Variant"/>
    <property type="match status" value="1"/>
</dbReference>
<feature type="domain" description="FAT" evidence="22">
    <location>
        <begin position="1358"/>
        <end position="1951"/>
    </location>
</feature>
<dbReference type="Pfam" id="PF00454">
    <property type="entry name" value="PI3_PI4_kinase"/>
    <property type="match status" value="2"/>
</dbReference>
<keyword evidence="9" id="KW-0227">DNA damage</keyword>
<evidence type="ECO:0000256" key="17">
    <source>
        <dbReference type="ARBA" id="ARBA00029679"/>
    </source>
</evidence>
<keyword evidence="6 24" id="KW-0723">Serine/threonine-protein kinase</keyword>
<dbReference type="PROSITE" id="PS51189">
    <property type="entry name" value="FAT"/>
    <property type="match status" value="1"/>
</dbReference>
<dbReference type="Gene3D" id="1.10.1070.11">
    <property type="entry name" value="Phosphatidylinositol 3-/4-kinase, catalytic domain"/>
    <property type="match status" value="1"/>
</dbReference>
<evidence type="ECO:0000256" key="19">
    <source>
        <dbReference type="ARBA" id="ARBA00033001"/>
    </source>
</evidence>
<protein>
    <recommendedName>
        <fullName evidence="5">Serine/threonine-protein kinase MEC1</fullName>
        <ecNumber evidence="4">2.7.11.1</ecNumber>
    </recommendedName>
    <alternativeName>
        <fullName evidence="19">ATR homolog</fullName>
    </alternativeName>
    <alternativeName>
        <fullName evidence="18">DNA-damage checkpoint kinase MEC1</fullName>
    </alternativeName>
    <alternativeName>
        <fullName evidence="17">Mitosis entry checkpoint protein 1</fullName>
    </alternativeName>
</protein>
<dbReference type="InterPro" id="IPR003151">
    <property type="entry name" value="PIK-rel_kinase_FAT"/>
</dbReference>
<comment type="subcellular location">
    <subcellularLocation>
        <location evidence="1">Nucleus</location>
    </subcellularLocation>
</comment>
<dbReference type="InterPro" id="IPR011989">
    <property type="entry name" value="ARM-like"/>
</dbReference>
<dbReference type="PROSITE" id="PS50290">
    <property type="entry name" value="PI3_4_KINASE_3"/>
    <property type="match status" value="1"/>
</dbReference>
<keyword evidence="7 24" id="KW-0808">Transferase</keyword>
<evidence type="ECO:0000259" key="22">
    <source>
        <dbReference type="PROSITE" id="PS51189"/>
    </source>
</evidence>
<dbReference type="SUPFAM" id="SSF48371">
    <property type="entry name" value="ARM repeat"/>
    <property type="match status" value="1"/>
</dbReference>
<dbReference type="STRING" id="1408163.A0A0F4YVE1"/>
<dbReference type="InterPro" id="IPR000403">
    <property type="entry name" value="PI3/4_kinase_cat_dom"/>
</dbReference>
<feature type="domain" description="PI3K/PI4K catalytic" evidence="21">
    <location>
        <begin position="2087"/>
        <end position="2355"/>
    </location>
</feature>
<evidence type="ECO:0000256" key="6">
    <source>
        <dbReference type="ARBA" id="ARBA00022527"/>
    </source>
</evidence>
<dbReference type="Proteomes" id="UP000053958">
    <property type="component" value="Unassembled WGS sequence"/>
</dbReference>
<dbReference type="Pfam" id="PF02259">
    <property type="entry name" value="FAT"/>
    <property type="match status" value="1"/>
</dbReference>
<keyword evidence="14" id="KW-0539">Nucleus</keyword>
<dbReference type="Pfam" id="PF23593">
    <property type="entry name" value="HEAT_ATR"/>
    <property type="match status" value="1"/>
</dbReference>
<evidence type="ECO:0000256" key="5">
    <source>
        <dbReference type="ARBA" id="ARBA00021345"/>
    </source>
</evidence>
<evidence type="ECO:0000256" key="20">
    <source>
        <dbReference type="SAM" id="MobiDB-lite"/>
    </source>
</evidence>
<evidence type="ECO:0000256" key="1">
    <source>
        <dbReference type="ARBA" id="ARBA00004123"/>
    </source>
</evidence>
<evidence type="ECO:0000256" key="2">
    <source>
        <dbReference type="ARBA" id="ARBA00010769"/>
    </source>
</evidence>
<dbReference type="InterPro" id="IPR011009">
    <property type="entry name" value="Kinase-like_dom_sf"/>
</dbReference>
<evidence type="ECO:0000256" key="7">
    <source>
        <dbReference type="ARBA" id="ARBA00022679"/>
    </source>
</evidence>
<evidence type="ECO:0000256" key="11">
    <source>
        <dbReference type="ARBA" id="ARBA00022840"/>
    </source>
</evidence>
<feature type="domain" description="FATC" evidence="23">
    <location>
        <begin position="2356"/>
        <end position="2388"/>
    </location>
</feature>
<dbReference type="InterPro" id="IPR016024">
    <property type="entry name" value="ARM-type_fold"/>
</dbReference>
<evidence type="ECO:0000259" key="21">
    <source>
        <dbReference type="PROSITE" id="PS50290"/>
    </source>
</evidence>
<evidence type="ECO:0000256" key="12">
    <source>
        <dbReference type="ARBA" id="ARBA00022853"/>
    </source>
</evidence>
<dbReference type="CDD" id="cd00892">
    <property type="entry name" value="PIKKc_ATR"/>
    <property type="match status" value="1"/>
</dbReference>
<reference evidence="24 25" key="1">
    <citation type="submission" date="2015-04" db="EMBL/GenBank/DDBJ databases">
        <authorList>
            <person name="Heijne W.H."/>
            <person name="Fedorova N.D."/>
            <person name="Nierman W.C."/>
            <person name="Vollebregt A.W."/>
            <person name="Zhao Z."/>
            <person name="Wu L."/>
            <person name="Kumar M."/>
            <person name="Stam H."/>
            <person name="van den Berg M.A."/>
            <person name="Pel H.J."/>
        </authorList>
    </citation>
    <scope>NUCLEOTIDE SEQUENCE [LARGE SCALE GENOMIC DNA]</scope>
    <source>
        <strain evidence="24 25">CBS 393.64</strain>
    </source>
</reference>
<dbReference type="RefSeq" id="XP_013328687.1">
    <property type="nucleotide sequence ID" value="XM_013473233.1"/>
</dbReference>
<keyword evidence="15" id="KW-0469">Meiosis</keyword>
<dbReference type="Gene3D" id="3.30.1010.10">
    <property type="entry name" value="Phosphatidylinositol 3-kinase Catalytic Subunit, Chain A, domain 4"/>
    <property type="match status" value="1"/>
</dbReference>
<keyword evidence="25" id="KW-1185">Reference proteome</keyword>
<dbReference type="PROSITE" id="PS51190">
    <property type="entry name" value="FATC"/>
    <property type="match status" value="1"/>
</dbReference>